<proteinExistence type="predicted"/>
<dbReference type="Proteomes" id="UP000254889">
    <property type="component" value="Chromosome"/>
</dbReference>
<dbReference type="AlphaFoldDB" id="A0A346A2C5"/>
<dbReference type="InterPro" id="IPR006311">
    <property type="entry name" value="TAT_signal"/>
</dbReference>
<sequence length="101" mass="11171">MRLRPHSRRDAVSRALLALAPLVALTAPPASAAPLSPADRAWIATCVDQLKAERGTEQSKQRYCACMHENFDDNAKVSQTEMERMFPPLHRACQAEAGRGR</sequence>
<dbReference type="PROSITE" id="PS51318">
    <property type="entry name" value="TAT"/>
    <property type="match status" value="1"/>
</dbReference>
<accession>A0A346A2C5</accession>
<organism evidence="2 3">
    <name type="scientific">Pseudolabrys taiwanensis</name>
    <dbReference type="NCBI Taxonomy" id="331696"/>
    <lineage>
        <taxon>Bacteria</taxon>
        <taxon>Pseudomonadati</taxon>
        <taxon>Pseudomonadota</taxon>
        <taxon>Alphaproteobacteria</taxon>
        <taxon>Hyphomicrobiales</taxon>
        <taxon>Xanthobacteraceae</taxon>
        <taxon>Pseudolabrys</taxon>
    </lineage>
</organism>
<protein>
    <submittedName>
        <fullName evidence="2">Uncharacterized protein</fullName>
    </submittedName>
</protein>
<dbReference type="EMBL" id="CP031417">
    <property type="protein sequence ID" value="AXK83322.1"/>
    <property type="molecule type" value="Genomic_DNA"/>
</dbReference>
<dbReference type="RefSeq" id="WP_115693701.1">
    <property type="nucleotide sequence ID" value="NZ_CP031417.1"/>
</dbReference>
<feature type="chain" id="PRO_5016822683" evidence="1">
    <location>
        <begin position="33"/>
        <end position="101"/>
    </location>
</feature>
<feature type="signal peptide" evidence="1">
    <location>
        <begin position="1"/>
        <end position="32"/>
    </location>
</feature>
<evidence type="ECO:0000256" key="1">
    <source>
        <dbReference type="SAM" id="SignalP"/>
    </source>
</evidence>
<keyword evidence="1" id="KW-0732">Signal</keyword>
<evidence type="ECO:0000313" key="3">
    <source>
        <dbReference type="Proteomes" id="UP000254889"/>
    </source>
</evidence>
<reference evidence="2 3" key="1">
    <citation type="submission" date="2018-07" db="EMBL/GenBank/DDBJ databases">
        <authorList>
            <person name="Quirk P.G."/>
            <person name="Krulwich T.A."/>
        </authorList>
    </citation>
    <scope>NUCLEOTIDE SEQUENCE [LARGE SCALE GENOMIC DNA]</scope>
    <source>
        <strain evidence="2 3">CC-BB4</strain>
    </source>
</reference>
<dbReference type="KEGG" id="ptaw:DW352_24045"/>
<gene>
    <name evidence="2" type="ORF">DW352_24045</name>
</gene>
<keyword evidence="3" id="KW-1185">Reference proteome</keyword>
<dbReference type="OrthoDB" id="8455626at2"/>
<evidence type="ECO:0000313" key="2">
    <source>
        <dbReference type="EMBL" id="AXK83322.1"/>
    </source>
</evidence>
<name>A0A346A2C5_9HYPH</name>